<evidence type="ECO:0000256" key="8">
    <source>
        <dbReference type="ARBA" id="ARBA00022840"/>
    </source>
</evidence>
<keyword evidence="7 14" id="KW-0418">Kinase</keyword>
<dbReference type="GO" id="GO:0016301">
    <property type="term" value="F:kinase activity"/>
    <property type="evidence" value="ECO:0007669"/>
    <property type="project" value="UniProtKB-KW"/>
</dbReference>
<evidence type="ECO:0000256" key="9">
    <source>
        <dbReference type="ARBA" id="ARBA00022909"/>
    </source>
</evidence>
<dbReference type="UniPathway" id="UPA00077">
    <property type="reaction ID" value="UER00155"/>
</dbReference>
<dbReference type="InterPro" id="IPR035907">
    <property type="entry name" value="Hppk_sf"/>
</dbReference>
<dbReference type="Proteomes" id="UP000036520">
    <property type="component" value="Chromosome"/>
</dbReference>
<dbReference type="GO" id="GO:0005524">
    <property type="term" value="F:ATP binding"/>
    <property type="evidence" value="ECO:0007669"/>
    <property type="project" value="UniProtKB-KW"/>
</dbReference>
<dbReference type="PANTHER" id="PTHR43071">
    <property type="entry name" value="2-AMINO-4-HYDROXY-6-HYDROXYMETHYLDIHYDROPTERIDINE PYROPHOSPHOKINASE"/>
    <property type="match status" value="1"/>
</dbReference>
<proteinExistence type="inferred from homology"/>
<evidence type="ECO:0000256" key="3">
    <source>
        <dbReference type="ARBA" id="ARBA00013253"/>
    </source>
</evidence>
<evidence type="ECO:0000259" key="13">
    <source>
        <dbReference type="Pfam" id="PF01288"/>
    </source>
</evidence>
<reference evidence="14 15" key="1">
    <citation type="submission" date="2015-07" db="EMBL/GenBank/DDBJ databases">
        <authorList>
            <person name="Kim K.M."/>
        </authorList>
    </citation>
    <scope>NUCLEOTIDE SEQUENCE [LARGE SCALE GENOMIC DNA]</scope>
    <source>
        <strain evidence="14 15">KCTC 12363</strain>
    </source>
</reference>
<keyword evidence="6" id="KW-0547">Nucleotide-binding</keyword>
<comment type="function">
    <text evidence="10">Catalyzes the transfer of pyrophosphate from adenosine triphosphate (ATP) to 6-hydroxymethyl-7,8-dihydropterin, an enzymatic step in folate biosynthesis pathway.</text>
</comment>
<evidence type="ECO:0000256" key="2">
    <source>
        <dbReference type="ARBA" id="ARBA00005810"/>
    </source>
</evidence>
<evidence type="ECO:0000313" key="14">
    <source>
        <dbReference type="EMBL" id="AKP50269.1"/>
    </source>
</evidence>
<evidence type="ECO:0000256" key="5">
    <source>
        <dbReference type="ARBA" id="ARBA00022679"/>
    </source>
</evidence>
<keyword evidence="8" id="KW-0067">ATP-binding</keyword>
<sequence length="162" mass="18552">MHQVVLSLGGNMGDRLSLLNNARELLTRQMKLERASTIYQTAAWGGNSQGAYLNQVLVLNTALGAEDCLNYIQQIENQLGRQRIMKWGDRTMDIDILYFDDEIINTERLKVPHPYLIDRNFVLVPLAEVLPDFVHPQMGKSSMVLMEECEDSLKVKQWTDLD</sequence>
<dbReference type="EMBL" id="CP012040">
    <property type="protein sequence ID" value="AKP50269.1"/>
    <property type="molecule type" value="Genomic_DNA"/>
</dbReference>
<comment type="pathway">
    <text evidence="1">Cofactor biosynthesis; tetrahydrofolate biosynthesis; 2-amino-4-hydroxy-6-hydroxymethyl-7,8-dihydropteridine diphosphate from 7,8-dihydroneopterin triphosphate: step 4/4.</text>
</comment>
<keyword evidence="15" id="KW-1185">Reference proteome</keyword>
<evidence type="ECO:0000313" key="15">
    <source>
        <dbReference type="Proteomes" id="UP000036520"/>
    </source>
</evidence>
<protein>
    <recommendedName>
        <fullName evidence="4">2-amino-4-hydroxy-6-hydroxymethyldihydropteridine pyrophosphokinase</fullName>
        <ecNumber evidence="3">2.7.6.3</ecNumber>
    </recommendedName>
    <alternativeName>
        <fullName evidence="11">6-hydroxymethyl-7,8-dihydropterin pyrophosphokinase</fullName>
    </alternativeName>
    <alternativeName>
        <fullName evidence="12">7,8-dihydro-6-hydroxymethylpterin-pyrophosphokinase</fullName>
    </alternativeName>
</protein>
<keyword evidence="5" id="KW-0808">Transferase</keyword>
<dbReference type="NCBIfam" id="TIGR01498">
    <property type="entry name" value="folK"/>
    <property type="match status" value="1"/>
</dbReference>
<dbReference type="PATRIC" id="fig|320787.5.peg.907"/>
<dbReference type="EC" id="2.7.6.3" evidence="3"/>
<dbReference type="STRING" id="320787.CA2015_0811"/>
<evidence type="ECO:0000256" key="4">
    <source>
        <dbReference type="ARBA" id="ARBA00016218"/>
    </source>
</evidence>
<dbReference type="SUPFAM" id="SSF55083">
    <property type="entry name" value="6-hydroxymethyl-7,8-dihydropterin pyrophosphokinase, HPPK"/>
    <property type="match status" value="1"/>
</dbReference>
<organism evidence="14 15">
    <name type="scientific">Cyclobacterium amurskyense</name>
    <dbReference type="NCBI Taxonomy" id="320787"/>
    <lineage>
        <taxon>Bacteria</taxon>
        <taxon>Pseudomonadati</taxon>
        <taxon>Bacteroidota</taxon>
        <taxon>Cytophagia</taxon>
        <taxon>Cytophagales</taxon>
        <taxon>Cyclobacteriaceae</taxon>
        <taxon>Cyclobacterium</taxon>
    </lineage>
</organism>
<dbReference type="Pfam" id="PF01288">
    <property type="entry name" value="HPPK"/>
    <property type="match status" value="1"/>
</dbReference>
<dbReference type="Gene3D" id="3.30.70.560">
    <property type="entry name" value="7,8-Dihydro-6-hydroxymethylpterin-pyrophosphokinase HPPK"/>
    <property type="match status" value="1"/>
</dbReference>
<gene>
    <name evidence="14" type="ORF">CA2015_0811</name>
</gene>
<evidence type="ECO:0000256" key="1">
    <source>
        <dbReference type="ARBA" id="ARBA00005051"/>
    </source>
</evidence>
<dbReference type="GO" id="GO:0046654">
    <property type="term" value="P:tetrahydrofolate biosynthetic process"/>
    <property type="evidence" value="ECO:0007669"/>
    <property type="project" value="UniProtKB-UniPathway"/>
</dbReference>
<dbReference type="GO" id="GO:0003848">
    <property type="term" value="F:2-amino-4-hydroxy-6-hydroxymethyldihydropteridine diphosphokinase activity"/>
    <property type="evidence" value="ECO:0007669"/>
    <property type="project" value="UniProtKB-EC"/>
</dbReference>
<dbReference type="PANTHER" id="PTHR43071:SF1">
    <property type="entry name" value="2-AMINO-4-HYDROXY-6-HYDROXYMETHYLDIHYDROPTERIDINE PYROPHOSPHOKINASE"/>
    <property type="match status" value="1"/>
</dbReference>
<evidence type="ECO:0000256" key="6">
    <source>
        <dbReference type="ARBA" id="ARBA00022741"/>
    </source>
</evidence>
<keyword evidence="9" id="KW-0289">Folate biosynthesis</keyword>
<name>A0A0H4P7X2_9BACT</name>
<evidence type="ECO:0000256" key="12">
    <source>
        <dbReference type="ARBA" id="ARBA00033413"/>
    </source>
</evidence>
<dbReference type="CDD" id="cd00483">
    <property type="entry name" value="HPPK"/>
    <property type="match status" value="1"/>
</dbReference>
<dbReference type="InterPro" id="IPR000550">
    <property type="entry name" value="Hppk"/>
</dbReference>
<dbReference type="OrthoDB" id="9808041at2"/>
<accession>A0A0H4P7X2</accession>
<evidence type="ECO:0000256" key="10">
    <source>
        <dbReference type="ARBA" id="ARBA00029409"/>
    </source>
</evidence>
<evidence type="ECO:0000256" key="7">
    <source>
        <dbReference type="ARBA" id="ARBA00022777"/>
    </source>
</evidence>
<evidence type="ECO:0000256" key="11">
    <source>
        <dbReference type="ARBA" id="ARBA00029766"/>
    </source>
</evidence>
<comment type="similarity">
    <text evidence="2">Belongs to the HPPK family.</text>
</comment>
<dbReference type="RefSeq" id="WP_048640728.1">
    <property type="nucleotide sequence ID" value="NZ_CP012040.1"/>
</dbReference>
<feature type="domain" description="7,8-dihydro-6-hydroxymethylpterin-pyrophosphokinase" evidence="13">
    <location>
        <begin position="5"/>
        <end position="131"/>
    </location>
</feature>
<dbReference type="AlphaFoldDB" id="A0A0H4P7X2"/>
<dbReference type="KEGG" id="camu:CA2015_0811"/>
<dbReference type="GO" id="GO:0046656">
    <property type="term" value="P:folic acid biosynthetic process"/>
    <property type="evidence" value="ECO:0007669"/>
    <property type="project" value="UniProtKB-KW"/>
</dbReference>